<protein>
    <submittedName>
        <fullName evidence="2">Phosphotransferase family protein</fullName>
    </submittedName>
</protein>
<evidence type="ECO:0000313" key="3">
    <source>
        <dbReference type="Proteomes" id="UP000754644"/>
    </source>
</evidence>
<feature type="domain" description="Aminoglycoside phosphotransferase" evidence="1">
    <location>
        <begin position="29"/>
        <end position="260"/>
    </location>
</feature>
<sequence length="352" mass="38673">MTQLHEGYDIPAVEAWIAANIPALTPPFTWTRLPGGHSNLTYKIVARDGAEAVIRRPPMGELLPKAHDMGREWSLIKALGPTAVPVPAALGFCESPDVTGAWFYVMGVVNGRPLYNADDCLEWVAPENRVTLAHSFIDVLADLHSLDPDELGLGDLGKKENYVGRQLKTWYRSWTASIEPAQYDDPRAHELQRYFLEHMPDQGPAKVVHGDYGLHNCLIGADGTVAAVVDWEISTLGDPLADLAYALNQWSEPGDPVLAGPGGPTSLPGFPSRAYLAERYAAKTGRDLTMLDFYVGFNRWKTAAIVHGVYARYMEGKKSAEGVDVETLRLRIGLALDSAEQAIERLEKQLGR</sequence>
<name>A0A972VVX3_9GAMM</name>
<comment type="caution">
    <text evidence="2">The sequence shown here is derived from an EMBL/GenBank/DDBJ whole genome shotgun (WGS) entry which is preliminary data.</text>
</comment>
<dbReference type="Proteomes" id="UP000754644">
    <property type="component" value="Unassembled WGS sequence"/>
</dbReference>
<dbReference type="InterPro" id="IPR011009">
    <property type="entry name" value="Kinase-like_dom_sf"/>
</dbReference>
<dbReference type="InterPro" id="IPR002575">
    <property type="entry name" value="Aminoglycoside_PTrfase"/>
</dbReference>
<evidence type="ECO:0000259" key="1">
    <source>
        <dbReference type="Pfam" id="PF01636"/>
    </source>
</evidence>
<accession>A0A972VVX3</accession>
<dbReference type="InterPro" id="IPR041726">
    <property type="entry name" value="ACAD10_11_N"/>
</dbReference>
<dbReference type="Gene3D" id="3.90.1200.10">
    <property type="match status" value="1"/>
</dbReference>
<dbReference type="EMBL" id="JABMOJ010000105">
    <property type="protein sequence ID" value="NQV64284.1"/>
    <property type="molecule type" value="Genomic_DNA"/>
</dbReference>
<proteinExistence type="predicted"/>
<dbReference type="AlphaFoldDB" id="A0A972VVX3"/>
<dbReference type="CDD" id="cd05154">
    <property type="entry name" value="ACAD10_11_N-like"/>
    <property type="match status" value="1"/>
</dbReference>
<organism evidence="2 3">
    <name type="scientific">SAR86 cluster bacterium</name>
    <dbReference type="NCBI Taxonomy" id="2030880"/>
    <lineage>
        <taxon>Bacteria</taxon>
        <taxon>Pseudomonadati</taxon>
        <taxon>Pseudomonadota</taxon>
        <taxon>Gammaproteobacteria</taxon>
        <taxon>SAR86 cluster</taxon>
    </lineage>
</organism>
<dbReference type="SUPFAM" id="SSF56112">
    <property type="entry name" value="Protein kinase-like (PK-like)"/>
    <property type="match status" value="1"/>
</dbReference>
<dbReference type="PANTHER" id="PTHR47829:SF1">
    <property type="entry name" value="HAD FAMILY PHOSPHATASE"/>
    <property type="match status" value="1"/>
</dbReference>
<gene>
    <name evidence="2" type="ORF">HQ497_02865</name>
</gene>
<dbReference type="Gene3D" id="3.30.200.20">
    <property type="entry name" value="Phosphorylase Kinase, domain 1"/>
    <property type="match status" value="1"/>
</dbReference>
<dbReference type="InterPro" id="IPR052898">
    <property type="entry name" value="ACAD10-like"/>
</dbReference>
<evidence type="ECO:0000313" key="2">
    <source>
        <dbReference type="EMBL" id="NQV64284.1"/>
    </source>
</evidence>
<dbReference type="Pfam" id="PF01636">
    <property type="entry name" value="APH"/>
    <property type="match status" value="1"/>
</dbReference>
<dbReference type="PANTHER" id="PTHR47829">
    <property type="entry name" value="HYDROLASE, PUTATIVE (AFU_ORTHOLOGUE AFUA_1G12880)-RELATED"/>
    <property type="match status" value="1"/>
</dbReference>
<reference evidence="2" key="1">
    <citation type="submission" date="2020-05" db="EMBL/GenBank/DDBJ databases">
        <title>Sulfur intermediates as new biogeochemical hubs in an aquatic model microbial ecosystem.</title>
        <authorList>
            <person name="Vigneron A."/>
        </authorList>
    </citation>
    <scope>NUCLEOTIDE SEQUENCE</scope>
    <source>
        <strain evidence="2">Bin.250</strain>
    </source>
</reference>